<gene>
    <name evidence="1" type="ORF">GCM10011410_32870</name>
</gene>
<evidence type="ECO:0000313" key="2">
    <source>
        <dbReference type="Proteomes" id="UP000641514"/>
    </source>
</evidence>
<reference evidence="1" key="2">
    <citation type="submission" date="2020-09" db="EMBL/GenBank/DDBJ databases">
        <authorList>
            <person name="Sun Q."/>
            <person name="Zhou Y."/>
        </authorList>
    </citation>
    <scope>NUCLEOTIDE SEQUENCE</scope>
    <source>
        <strain evidence="1">CGMCC 1.15478</strain>
    </source>
</reference>
<evidence type="ECO:0000313" key="1">
    <source>
        <dbReference type="EMBL" id="GGC76986.1"/>
    </source>
</evidence>
<dbReference type="RefSeq" id="WP_188677806.1">
    <property type="nucleotide sequence ID" value="NZ_BMJH01000005.1"/>
</dbReference>
<dbReference type="Proteomes" id="UP000641514">
    <property type="component" value="Unassembled WGS sequence"/>
</dbReference>
<protein>
    <recommendedName>
        <fullName evidence="3">DUF3558 domain-containing protein</fullName>
    </recommendedName>
</protein>
<dbReference type="Pfam" id="PF12079">
    <property type="entry name" value="DUF3558"/>
    <property type="match status" value="1"/>
</dbReference>
<accession>A0A916XKB2</accession>
<dbReference type="PROSITE" id="PS51257">
    <property type="entry name" value="PROKAR_LIPOPROTEIN"/>
    <property type="match status" value="1"/>
</dbReference>
<evidence type="ECO:0008006" key="3">
    <source>
        <dbReference type="Google" id="ProtNLM"/>
    </source>
</evidence>
<dbReference type="AlphaFoldDB" id="A0A916XKB2"/>
<organism evidence="1 2">
    <name type="scientific">Hoyosella rhizosphaerae</name>
    <dbReference type="NCBI Taxonomy" id="1755582"/>
    <lineage>
        <taxon>Bacteria</taxon>
        <taxon>Bacillati</taxon>
        <taxon>Actinomycetota</taxon>
        <taxon>Actinomycetes</taxon>
        <taxon>Mycobacteriales</taxon>
        <taxon>Hoyosellaceae</taxon>
        <taxon>Hoyosella</taxon>
    </lineage>
</organism>
<name>A0A916XKB2_9ACTN</name>
<dbReference type="EMBL" id="BMJH01000005">
    <property type="protein sequence ID" value="GGC76986.1"/>
    <property type="molecule type" value="Genomic_DNA"/>
</dbReference>
<proteinExistence type="predicted"/>
<comment type="caution">
    <text evidence="1">The sequence shown here is derived from an EMBL/GenBank/DDBJ whole genome shotgun (WGS) entry which is preliminary data.</text>
</comment>
<reference evidence="1" key="1">
    <citation type="journal article" date="2014" name="Int. J. Syst. Evol. Microbiol.">
        <title>Complete genome sequence of Corynebacterium casei LMG S-19264T (=DSM 44701T), isolated from a smear-ripened cheese.</title>
        <authorList>
            <consortium name="US DOE Joint Genome Institute (JGI-PGF)"/>
            <person name="Walter F."/>
            <person name="Albersmeier A."/>
            <person name="Kalinowski J."/>
            <person name="Ruckert C."/>
        </authorList>
    </citation>
    <scope>NUCLEOTIDE SEQUENCE</scope>
    <source>
        <strain evidence="1">CGMCC 1.15478</strain>
    </source>
</reference>
<keyword evidence="2" id="KW-1185">Reference proteome</keyword>
<sequence length="192" mass="20582">MRSSRRLRAVSVALKRPVSVLFLCSLLVFLVSCGAGGQNDSGPVGVDRETATDDAELRNLLDECELVPAEQVVEVFDAQALTNTFYGAICRFEIYGGPIPVSVTMAWFEKSSLFHERRETERLGYPVENVTVAGQGGFEMRVPGDPLSCGVATRAGEGGALIWWVHPHAAGGGVDACDAAMALGELAVRIHF</sequence>
<dbReference type="InterPro" id="IPR024520">
    <property type="entry name" value="DUF3558"/>
</dbReference>